<protein>
    <submittedName>
        <fullName evidence="1">Transposase</fullName>
    </submittedName>
</protein>
<organism evidence="1 2">
    <name type="scientific">Elizabethkingia argenteiflava</name>
    <dbReference type="NCBI Taxonomy" id="2681556"/>
    <lineage>
        <taxon>Bacteria</taxon>
        <taxon>Pseudomonadati</taxon>
        <taxon>Bacteroidota</taxon>
        <taxon>Flavobacteriia</taxon>
        <taxon>Flavobacteriales</taxon>
        <taxon>Weeksellaceae</taxon>
        <taxon>Elizabethkingia</taxon>
    </lineage>
</organism>
<dbReference type="PANTHER" id="PTHR30007:SF0">
    <property type="entry name" value="TRANSPOSASE"/>
    <property type="match status" value="1"/>
</dbReference>
<reference evidence="1 2" key="1">
    <citation type="submission" date="2019-11" db="EMBL/GenBank/DDBJ databases">
        <title>Characterization of Elizabethkingia argenteiflava sp. nov., isolated from inner surface of Soybean Pods.</title>
        <authorList>
            <person name="Mo S."/>
        </authorList>
    </citation>
    <scope>NUCLEOTIDE SEQUENCE [LARGE SCALE GENOMIC DNA]</scope>
    <source>
        <strain evidence="1 2">YB22</strain>
    </source>
</reference>
<name>A0A845PUY4_9FLAO</name>
<dbReference type="AlphaFoldDB" id="A0A845PUY4"/>
<keyword evidence="2" id="KW-1185">Reference proteome</keyword>
<dbReference type="EMBL" id="JAAABJ010000172">
    <property type="protein sequence ID" value="NAW50098.1"/>
    <property type="molecule type" value="Genomic_DNA"/>
</dbReference>
<dbReference type="PANTHER" id="PTHR30007">
    <property type="entry name" value="PHP DOMAIN PROTEIN"/>
    <property type="match status" value="1"/>
</dbReference>
<evidence type="ECO:0000313" key="1">
    <source>
        <dbReference type="EMBL" id="NAW50098.1"/>
    </source>
</evidence>
<sequence length="114" mass="13314">MVTMANIHDSKAVILLMRVLKEMLCGIKVILDDGGYRGEIVDLVKKGFGYIIQVVLRPDKQKKNCQPIHNRLIIERTFAWFDNDRRLCRIYELLIEYAEEMVKVASIKHLLNKI</sequence>
<proteinExistence type="predicted"/>
<accession>A0A845PUY4</accession>
<evidence type="ECO:0000313" key="2">
    <source>
        <dbReference type="Proteomes" id="UP000553459"/>
    </source>
</evidence>
<dbReference type="Proteomes" id="UP000553459">
    <property type="component" value="Unassembled WGS sequence"/>
</dbReference>
<comment type="caution">
    <text evidence="1">The sequence shown here is derived from an EMBL/GenBank/DDBJ whole genome shotgun (WGS) entry which is preliminary data.</text>
</comment>
<gene>
    <name evidence="1" type="ORF">GNY06_01380</name>
</gene>